<feature type="compositionally biased region" description="Low complexity" evidence="1">
    <location>
        <begin position="323"/>
        <end position="333"/>
    </location>
</feature>
<evidence type="ECO:0000256" key="1">
    <source>
        <dbReference type="SAM" id="MobiDB-lite"/>
    </source>
</evidence>
<dbReference type="EMBL" id="LGRX02010309">
    <property type="protein sequence ID" value="KAK3270572.1"/>
    <property type="molecule type" value="Genomic_DNA"/>
</dbReference>
<dbReference type="Gene3D" id="3.30.530.20">
    <property type="match status" value="1"/>
</dbReference>
<dbReference type="GO" id="GO:0008289">
    <property type="term" value="F:lipid binding"/>
    <property type="evidence" value="ECO:0007669"/>
    <property type="project" value="InterPro"/>
</dbReference>
<feature type="compositionally biased region" description="Polar residues" evidence="1">
    <location>
        <begin position="91"/>
        <end position="108"/>
    </location>
</feature>
<accession>A0AAE0L3J7</accession>
<comment type="caution">
    <text evidence="3">The sequence shown here is derived from an EMBL/GenBank/DDBJ whole genome shotgun (WGS) entry which is preliminary data.</text>
</comment>
<dbReference type="InterPro" id="IPR002913">
    <property type="entry name" value="START_lipid-bd_dom"/>
</dbReference>
<feature type="region of interest" description="Disordered" evidence="1">
    <location>
        <begin position="73"/>
        <end position="142"/>
    </location>
</feature>
<dbReference type="Pfam" id="PF01852">
    <property type="entry name" value="START"/>
    <property type="match status" value="1"/>
</dbReference>
<dbReference type="PROSITE" id="PS50848">
    <property type="entry name" value="START"/>
    <property type="match status" value="1"/>
</dbReference>
<organism evidence="3 4">
    <name type="scientific">Cymbomonas tetramitiformis</name>
    <dbReference type="NCBI Taxonomy" id="36881"/>
    <lineage>
        <taxon>Eukaryota</taxon>
        <taxon>Viridiplantae</taxon>
        <taxon>Chlorophyta</taxon>
        <taxon>Pyramimonadophyceae</taxon>
        <taxon>Pyramimonadales</taxon>
        <taxon>Pyramimonadaceae</taxon>
        <taxon>Cymbomonas</taxon>
    </lineage>
</organism>
<name>A0AAE0L3J7_9CHLO</name>
<dbReference type="CDD" id="cd00177">
    <property type="entry name" value="START"/>
    <property type="match status" value="1"/>
</dbReference>
<dbReference type="SUPFAM" id="SSF55961">
    <property type="entry name" value="Bet v1-like"/>
    <property type="match status" value="1"/>
</dbReference>
<dbReference type="Proteomes" id="UP001190700">
    <property type="component" value="Unassembled WGS sequence"/>
</dbReference>
<evidence type="ECO:0000313" key="3">
    <source>
        <dbReference type="EMBL" id="KAK3270572.1"/>
    </source>
</evidence>
<protein>
    <recommendedName>
        <fullName evidence="2">START domain-containing protein</fullName>
    </recommendedName>
</protein>
<dbReference type="AlphaFoldDB" id="A0AAE0L3J7"/>
<feature type="region of interest" description="Disordered" evidence="1">
    <location>
        <begin position="314"/>
        <end position="334"/>
    </location>
</feature>
<keyword evidence="4" id="KW-1185">Reference proteome</keyword>
<dbReference type="Pfam" id="PF07059">
    <property type="entry name" value="EDR2_C"/>
    <property type="match status" value="1"/>
</dbReference>
<proteinExistence type="predicted"/>
<sequence length="675" mass="74066">MGSVFYSITWRFNPSGICRVKAWLIGFVKLPDNELLKEVAHSSNPCGTKLAQRVAKAATLYFLAFGATMSRRDSMDQTAPQQVVHRAGSGPKSSNAGTLRSRGRSVSNLLGELDSQEQVQGDGLDKESMKRITPGSLRRPSTQVQRHVRMDHIINGVRVLQEDCSAGASVSRSLFSSDNMAWTIHKVATVVPGSPDTVFKIVMNVESMPLWDAAVDHAQVVEEIDENTAILHIVYKAPGGSWALWPLWTRPRDLCISRHWRREDDGSYIIIYQSVEHHACPPQPGYVRADLKGTPLPIPPGHPLTGPGGYTIAPSKARKPKGAKGSAAAGGASPAPPDMALVTFILHIDLRSNKLSLAWQRLKGVNVLEDYLMNVIGIRDVLQHAGFVSVHLADDPLEDSEPPPVQEKPLARQLARVSSYRPNEWEGNVVTSPATTSLNSSLQGYTGTCPIQYWDSPDIRGIKVRGKTYATDKKKVYAEEPAFALAGVDFFEMPAHQEHIAQRPETLVSKLGDHVQFMFIVQLMVPGPPCLSMVLYFAPTETSPTRDDNTPFSNTMAAFLDGTDEQRTDRFKIIPRVVQGSWIVKQTVGNTPTILGRKLRQPYHMGANYIEVDIDIASSSVASAVLGVCGPVAKSLVVDILFLLEGWNESELPEKVLGAVRLKHIDLKAGPTKIY</sequence>
<evidence type="ECO:0000259" key="2">
    <source>
        <dbReference type="PROSITE" id="PS50848"/>
    </source>
</evidence>
<gene>
    <name evidence="3" type="ORF">CYMTET_21036</name>
</gene>
<dbReference type="InterPro" id="IPR023393">
    <property type="entry name" value="START-like_dom_sf"/>
</dbReference>
<reference evidence="3 4" key="1">
    <citation type="journal article" date="2015" name="Genome Biol. Evol.">
        <title>Comparative Genomics of a Bacterivorous Green Alga Reveals Evolutionary Causalities and Consequences of Phago-Mixotrophic Mode of Nutrition.</title>
        <authorList>
            <person name="Burns J.A."/>
            <person name="Paasch A."/>
            <person name="Narechania A."/>
            <person name="Kim E."/>
        </authorList>
    </citation>
    <scope>NUCLEOTIDE SEQUENCE [LARGE SCALE GENOMIC DNA]</scope>
    <source>
        <strain evidence="3 4">PLY_AMNH</strain>
    </source>
</reference>
<evidence type="ECO:0000313" key="4">
    <source>
        <dbReference type="Proteomes" id="UP001190700"/>
    </source>
</evidence>
<dbReference type="PANTHER" id="PTHR12136:SF41">
    <property type="entry name" value="PLECKSTRIN HOMOLOGY (PH) AND LIPID-BINDING START DOMAINS-CONTAINING PROTEIN"/>
    <property type="match status" value="1"/>
</dbReference>
<dbReference type="InterPro" id="IPR045096">
    <property type="entry name" value="EDR2-like"/>
</dbReference>
<dbReference type="PANTHER" id="PTHR12136">
    <property type="entry name" value="ENHANCED DISEASE RESISTANCE-RELATED"/>
    <property type="match status" value="1"/>
</dbReference>
<feature type="domain" description="START" evidence="2">
    <location>
        <begin position="186"/>
        <end position="351"/>
    </location>
</feature>
<dbReference type="InterPro" id="IPR009769">
    <property type="entry name" value="EDR2_C"/>
</dbReference>